<dbReference type="SUPFAM" id="SSF74650">
    <property type="entry name" value="Galactose mutarotase-like"/>
    <property type="match status" value="1"/>
</dbReference>
<dbReference type="GO" id="GO:0006006">
    <property type="term" value="P:glucose metabolic process"/>
    <property type="evidence" value="ECO:0007669"/>
    <property type="project" value="TreeGrafter"/>
</dbReference>
<evidence type="ECO:0000256" key="5">
    <source>
        <dbReference type="ARBA" id="ARBA00045743"/>
    </source>
</evidence>
<accession>A0AAV5SCV5</accession>
<dbReference type="Gene3D" id="2.70.98.10">
    <property type="match status" value="1"/>
</dbReference>
<evidence type="ECO:0000256" key="3">
    <source>
        <dbReference type="ARBA" id="ARBA00021023"/>
    </source>
</evidence>
<evidence type="ECO:0000313" key="6">
    <source>
        <dbReference type="EMBL" id="GMS80260.1"/>
    </source>
</evidence>
<gene>
    <name evidence="6" type="ORF">PENTCL1PPCAC_2435</name>
</gene>
<dbReference type="EMBL" id="BTSX01000001">
    <property type="protein sequence ID" value="GMS80260.1"/>
    <property type="molecule type" value="Genomic_DNA"/>
</dbReference>
<sequence>CPQTILLSNSSTSPTMRVSVPVFLHGERLWSLSGSMTRREEKHDCVLGYDTIENIRRDGVKMGATIGRVSNRIKNGEFELNDEKIELEKNEGKNHLHGGSNGCSQRNWEIHLRCTNSVTFRIRQMKELDGYPGEATIKCTYTLNDLNQLVIEHWAETTVPCPIALTNHAYWNLDEDARRVLDMHLFVRAHYYLPVDDELCPTGDTKPVFGTSYNFNKMRRIGPSPPIDHDLILNEHEKEKIVLALENGKTGIRMTMRTTYPLLSHLQC</sequence>
<dbReference type="Pfam" id="PF01263">
    <property type="entry name" value="Aldose_epim"/>
    <property type="match status" value="1"/>
</dbReference>
<dbReference type="GO" id="GO:0004034">
    <property type="term" value="F:aldose 1-epimerase activity"/>
    <property type="evidence" value="ECO:0007669"/>
    <property type="project" value="UniProtKB-EC"/>
</dbReference>
<dbReference type="Proteomes" id="UP001432027">
    <property type="component" value="Unassembled WGS sequence"/>
</dbReference>
<name>A0AAV5SCV5_9BILA</name>
<comment type="catalytic activity">
    <reaction evidence="1">
        <text>alpha-D-galactose = beta-D-galactose</text>
        <dbReference type="Rhea" id="RHEA:28675"/>
        <dbReference type="ChEBI" id="CHEBI:27667"/>
        <dbReference type="ChEBI" id="CHEBI:28061"/>
        <dbReference type="EC" id="5.1.3.3"/>
    </reaction>
    <physiologicalReaction direction="right-to-left" evidence="1">
        <dbReference type="Rhea" id="RHEA:28677"/>
    </physiologicalReaction>
</comment>
<dbReference type="GO" id="GO:0030246">
    <property type="term" value="F:carbohydrate binding"/>
    <property type="evidence" value="ECO:0007669"/>
    <property type="project" value="InterPro"/>
</dbReference>
<proteinExistence type="predicted"/>
<comment type="pathway">
    <text evidence="2">Carbohydrate metabolism; galactose metabolism.</text>
</comment>
<evidence type="ECO:0000256" key="4">
    <source>
        <dbReference type="ARBA" id="ARBA00032729"/>
    </source>
</evidence>
<keyword evidence="7" id="KW-1185">Reference proteome</keyword>
<organism evidence="6 7">
    <name type="scientific">Pristionchus entomophagus</name>
    <dbReference type="NCBI Taxonomy" id="358040"/>
    <lineage>
        <taxon>Eukaryota</taxon>
        <taxon>Metazoa</taxon>
        <taxon>Ecdysozoa</taxon>
        <taxon>Nematoda</taxon>
        <taxon>Chromadorea</taxon>
        <taxon>Rhabditida</taxon>
        <taxon>Rhabditina</taxon>
        <taxon>Diplogasteromorpha</taxon>
        <taxon>Diplogasteroidea</taxon>
        <taxon>Neodiplogasteridae</taxon>
        <taxon>Pristionchus</taxon>
    </lineage>
</organism>
<dbReference type="InterPro" id="IPR011013">
    <property type="entry name" value="Gal_mutarotase_sf_dom"/>
</dbReference>
<evidence type="ECO:0000256" key="1">
    <source>
        <dbReference type="ARBA" id="ARBA00001712"/>
    </source>
</evidence>
<evidence type="ECO:0000256" key="2">
    <source>
        <dbReference type="ARBA" id="ARBA00004947"/>
    </source>
</evidence>
<dbReference type="AlphaFoldDB" id="A0AAV5SCV5"/>
<protein>
    <recommendedName>
        <fullName evidence="3">Galactose mutarotase</fullName>
    </recommendedName>
    <alternativeName>
        <fullName evidence="4">Aldose 1-epimerase</fullName>
    </alternativeName>
</protein>
<feature type="non-terminal residue" evidence="6">
    <location>
        <position position="1"/>
    </location>
</feature>
<reference evidence="6" key="1">
    <citation type="submission" date="2023-10" db="EMBL/GenBank/DDBJ databases">
        <title>Genome assembly of Pristionchus species.</title>
        <authorList>
            <person name="Yoshida K."/>
            <person name="Sommer R.J."/>
        </authorList>
    </citation>
    <scope>NUCLEOTIDE SEQUENCE</scope>
    <source>
        <strain evidence="6">RS0144</strain>
    </source>
</reference>
<dbReference type="PANTHER" id="PTHR10091">
    <property type="entry name" value="ALDOSE-1-EPIMERASE"/>
    <property type="match status" value="1"/>
</dbReference>
<dbReference type="InterPro" id="IPR014718">
    <property type="entry name" value="GH-type_carb-bd"/>
</dbReference>
<comment type="function">
    <text evidence="5">Mutarotase that catalyzes the interconversion of beta-D-galactose and alpha-D-galactose during galactose metabolism. Beta-D-galactose is metabolized in the liver into glucose 1-phosphate, the primary metabolic fuel, by the action of four enzymes that constitute the Leloir pathway: GALM, GALK1 (galactokinase), GALT (galactose-1-phosphate uridylyltransferase) and GALE (UDP-galactose-4'-epimerase). Involved in the maintenance of the equilibrium between the beta- and alpha-anomers of galactose, therefore ensuring a sufficient supply of the alpha-anomer for GALK1. Also active on D-glucose although shows a preference for galactose over glucose.</text>
</comment>
<dbReference type="GO" id="GO:0033499">
    <property type="term" value="P:galactose catabolic process via UDP-galactose, Leloir pathway"/>
    <property type="evidence" value="ECO:0007669"/>
    <property type="project" value="TreeGrafter"/>
</dbReference>
<dbReference type="PANTHER" id="PTHR10091:SF0">
    <property type="entry name" value="GALACTOSE MUTAROTASE"/>
    <property type="match status" value="1"/>
</dbReference>
<evidence type="ECO:0000313" key="7">
    <source>
        <dbReference type="Proteomes" id="UP001432027"/>
    </source>
</evidence>
<comment type="caution">
    <text evidence="6">The sequence shown here is derived from an EMBL/GenBank/DDBJ whole genome shotgun (WGS) entry which is preliminary data.</text>
</comment>
<dbReference type="InterPro" id="IPR008183">
    <property type="entry name" value="Aldose_1/G6P_1-epimerase"/>
</dbReference>